<proteinExistence type="predicted"/>
<dbReference type="GeneID" id="42800066"/>
<dbReference type="GO" id="GO:0005737">
    <property type="term" value="C:cytoplasm"/>
    <property type="evidence" value="ECO:0007669"/>
    <property type="project" value="TreeGrafter"/>
</dbReference>
<dbReference type="OrthoDB" id="15051at2157"/>
<dbReference type="InterPro" id="IPR007064">
    <property type="entry name" value="Nmd3_N"/>
</dbReference>
<dbReference type="InterPro" id="IPR039768">
    <property type="entry name" value="Nmd3"/>
</dbReference>
<evidence type="ECO:0000313" key="2">
    <source>
        <dbReference type="EMBL" id="MBB5252895.1"/>
    </source>
</evidence>
<dbReference type="RefSeq" id="WP_156013750.1">
    <property type="nucleotide sequence ID" value="NZ_CP045484.1"/>
</dbReference>
<dbReference type="PANTHER" id="PTHR12746:SF2">
    <property type="entry name" value="60S RIBOSOMAL EXPORT PROTEIN NMD3"/>
    <property type="match status" value="1"/>
</dbReference>
<dbReference type="GO" id="GO:0043023">
    <property type="term" value="F:ribosomal large subunit binding"/>
    <property type="evidence" value="ECO:0007669"/>
    <property type="project" value="InterPro"/>
</dbReference>
<reference evidence="3 4" key="1">
    <citation type="submission" date="2019-10" db="EMBL/GenBank/DDBJ databases">
        <title>Genome Sequences from Six Type Strain Members of the Archaeal Family Sulfolobaceae: Acidianus ambivalens, Acidianus infernus, Metallosphaera prunae, Stygiolobus azoricus, Sulfolobus metallicus, and Sulfurisphaera ohwakuensis.</title>
        <authorList>
            <person name="Counts J.A."/>
            <person name="Kelly R.M."/>
        </authorList>
    </citation>
    <scope>NUCLEOTIDE SEQUENCE [LARGE SCALE GENOMIC DNA]</scope>
    <source>
        <strain evidence="3 4">TA-1</strain>
    </source>
</reference>
<dbReference type="PANTHER" id="PTHR12746">
    <property type="entry name" value="NONSENSE-MEDIATED MRNA DECAY PROTEIN 3"/>
    <property type="match status" value="1"/>
</dbReference>
<protein>
    <submittedName>
        <fullName evidence="3">NMD protein affecting ribosome stability and mRNA decay</fullName>
    </submittedName>
    <submittedName>
        <fullName evidence="2">Nonsense-mediated mRNA decay protein 3</fullName>
    </submittedName>
</protein>
<sequence>MARKFCVLCGREEGEFIGSLCVDCYIKTKEIVSLPESIKGKYCKLCGAEWVNGKWIRSKDKTLTPVESIIYREIGKKIEVDPNVEEISYHIENIWKDVNGHTFVTLNIEGKIRGKPFTLTKVVDLNIERTLCTSCIRKKSRYYEAIIQLRFKEGKFDAKKRTVFESFFTDDIIDSLSDVVEGKEGVDYYFINKTVAKRLVSNFTSMVKDVKIMESYQDETIRNGKKFAKLVISVRV</sequence>
<dbReference type="Proteomes" id="UP000582213">
    <property type="component" value="Unassembled WGS sequence"/>
</dbReference>
<dbReference type="AlphaFoldDB" id="A0A650CE87"/>
<accession>A0A650CE87</accession>
<dbReference type="Pfam" id="PF04981">
    <property type="entry name" value="NMD3"/>
    <property type="match status" value="1"/>
</dbReference>
<organism evidence="3 4">
    <name type="scientific">Sulfurisphaera ohwakuensis</name>
    <dbReference type="NCBI Taxonomy" id="69656"/>
    <lineage>
        <taxon>Archaea</taxon>
        <taxon>Thermoproteota</taxon>
        <taxon>Thermoprotei</taxon>
        <taxon>Sulfolobales</taxon>
        <taxon>Sulfolobaceae</taxon>
        <taxon>Sulfurisphaera</taxon>
    </lineage>
</organism>
<keyword evidence="4" id="KW-1185">Reference proteome</keyword>
<dbReference type="Proteomes" id="UP000427373">
    <property type="component" value="Chromosome"/>
</dbReference>
<feature type="domain" description="Nmd3 N-terminal" evidence="1">
    <location>
        <begin position="6"/>
        <end position="236"/>
    </location>
</feature>
<evidence type="ECO:0000313" key="4">
    <source>
        <dbReference type="Proteomes" id="UP000427373"/>
    </source>
</evidence>
<dbReference type="EMBL" id="JACHFY010000002">
    <property type="protein sequence ID" value="MBB5252895.1"/>
    <property type="molecule type" value="Genomic_DNA"/>
</dbReference>
<dbReference type="EMBL" id="CP045484">
    <property type="protein sequence ID" value="QGR16173.1"/>
    <property type="molecule type" value="Genomic_DNA"/>
</dbReference>
<reference evidence="2 5" key="2">
    <citation type="submission" date="2020-08" db="EMBL/GenBank/DDBJ databases">
        <title>Genomic Encyclopedia of Type Strains, Phase IV (KMG-IV): sequencing the most valuable type-strain genomes for metagenomic binning, comparative biology and taxonomic classification.</title>
        <authorList>
            <person name="Goeker M."/>
        </authorList>
    </citation>
    <scope>NUCLEOTIDE SEQUENCE [LARGE SCALE GENOMIC DNA]</scope>
    <source>
        <strain evidence="2 5">DSM 12421</strain>
    </source>
</reference>
<dbReference type="KEGG" id="soh:D1869_02425"/>
<evidence type="ECO:0000313" key="5">
    <source>
        <dbReference type="Proteomes" id="UP000582213"/>
    </source>
</evidence>
<evidence type="ECO:0000313" key="3">
    <source>
        <dbReference type="EMBL" id="QGR16173.1"/>
    </source>
</evidence>
<name>A0A650CE87_SULOH</name>
<evidence type="ECO:0000259" key="1">
    <source>
        <dbReference type="Pfam" id="PF04981"/>
    </source>
</evidence>
<gene>
    <name evidence="3" type="ORF">D1869_02425</name>
    <name evidence="2" type="ORF">HNQ62_000628</name>
</gene>